<evidence type="ECO:0000256" key="4">
    <source>
        <dbReference type="ARBA" id="ARBA00022898"/>
    </source>
</evidence>
<dbReference type="PANTHER" id="PTHR32328:SF0">
    <property type="entry name" value="L-SERYL-TRNA(SEC) SELENIUM TRANSFERASE"/>
    <property type="match status" value="1"/>
</dbReference>
<dbReference type="InterPro" id="IPR004534">
    <property type="entry name" value="SelA_trans"/>
</dbReference>
<evidence type="ECO:0000259" key="9">
    <source>
        <dbReference type="Pfam" id="PF12390"/>
    </source>
</evidence>
<evidence type="ECO:0000256" key="5">
    <source>
        <dbReference type="ARBA" id="ARBA00022917"/>
    </source>
</evidence>
<proteinExistence type="inferred from homology"/>
<comment type="similarity">
    <text evidence="7">Belongs to the SelA family.</text>
</comment>
<comment type="caution">
    <text evidence="10">The sequence shown here is derived from an EMBL/GenBank/DDBJ whole genome shotgun (WGS) entry which is preliminary data.</text>
</comment>
<evidence type="ECO:0000256" key="2">
    <source>
        <dbReference type="ARBA" id="ARBA00022490"/>
    </source>
</evidence>
<reference evidence="10" key="1">
    <citation type="submission" date="2020-04" db="EMBL/GenBank/DDBJ databases">
        <title>Deep metagenomics examines the oral microbiome during advanced dental caries in children, revealing novel taxa and co-occurrences with host molecules.</title>
        <authorList>
            <person name="Baker J.L."/>
            <person name="Morton J.T."/>
            <person name="Dinis M."/>
            <person name="Alvarez R."/>
            <person name="Tran N.C."/>
            <person name="Knight R."/>
            <person name="Edlund A."/>
        </authorList>
    </citation>
    <scope>NUCLEOTIDE SEQUENCE</scope>
    <source>
        <strain evidence="10">JCVI_32_bin.24</strain>
    </source>
</reference>
<evidence type="ECO:0000256" key="7">
    <source>
        <dbReference type="ARBA" id="ARBA00044507"/>
    </source>
</evidence>
<organism evidence="10 11">
    <name type="scientific">Dechloromonas agitata</name>
    <dbReference type="NCBI Taxonomy" id="73030"/>
    <lineage>
        <taxon>Bacteria</taxon>
        <taxon>Pseudomonadati</taxon>
        <taxon>Pseudomonadota</taxon>
        <taxon>Betaproteobacteria</taxon>
        <taxon>Rhodocyclales</taxon>
        <taxon>Azonexaceae</taxon>
        <taxon>Dechloromonas</taxon>
    </lineage>
</organism>
<dbReference type="GO" id="GO:0005737">
    <property type="term" value="C:cytoplasm"/>
    <property type="evidence" value="ECO:0007669"/>
    <property type="project" value="InterPro"/>
</dbReference>
<keyword evidence="5" id="KW-0648">Protein biosynthesis</keyword>
<dbReference type="GO" id="GO:0004125">
    <property type="term" value="F:L-seryl-tRNA(Sec) selenium transferase activity"/>
    <property type="evidence" value="ECO:0007669"/>
    <property type="project" value="UniProtKB-EC"/>
</dbReference>
<dbReference type="InterPro" id="IPR015424">
    <property type="entry name" value="PyrdxlP-dep_Trfase"/>
</dbReference>
<keyword evidence="6" id="KW-0711">Selenium</keyword>
<dbReference type="SUPFAM" id="SSF53383">
    <property type="entry name" value="PLP-dependent transferases"/>
    <property type="match status" value="1"/>
</dbReference>
<evidence type="ECO:0000313" key="10">
    <source>
        <dbReference type="EMBL" id="MBF1164741.1"/>
    </source>
</evidence>
<keyword evidence="3 10" id="KW-0808">Transferase</keyword>
<dbReference type="InterPro" id="IPR015421">
    <property type="entry name" value="PyrdxlP-dep_Trfase_major"/>
</dbReference>
<dbReference type="Proteomes" id="UP000718593">
    <property type="component" value="Unassembled WGS sequence"/>
</dbReference>
<feature type="modified residue" description="N6-(pyridoxal phosphate)lysine" evidence="8">
    <location>
        <position position="292"/>
    </location>
</feature>
<dbReference type="PANTHER" id="PTHR32328">
    <property type="entry name" value="L-SERYL-TRNA(SEC) SELENIUM TRANSFERASE"/>
    <property type="match status" value="1"/>
</dbReference>
<dbReference type="EMBL" id="JABZMI010000106">
    <property type="protein sequence ID" value="MBF1164741.1"/>
    <property type="molecule type" value="Genomic_DNA"/>
</dbReference>
<comment type="cofactor">
    <cofactor evidence="1 8">
        <name>pyridoxal 5'-phosphate</name>
        <dbReference type="ChEBI" id="CHEBI:597326"/>
    </cofactor>
</comment>
<gene>
    <name evidence="10" type="primary">selA</name>
    <name evidence="10" type="ORF">HXL68_06850</name>
</gene>
<dbReference type="InterPro" id="IPR018319">
    <property type="entry name" value="SelA-like"/>
</dbReference>
<evidence type="ECO:0000313" key="11">
    <source>
        <dbReference type="Proteomes" id="UP000718593"/>
    </source>
</evidence>
<feature type="domain" description="L-seryl-tRNA selenium transferase N-terminal" evidence="9">
    <location>
        <begin position="7"/>
        <end position="42"/>
    </location>
</feature>
<dbReference type="Gene3D" id="3.90.1150.180">
    <property type="match status" value="1"/>
</dbReference>
<dbReference type="NCBIfam" id="TIGR00474">
    <property type="entry name" value="selA"/>
    <property type="match status" value="1"/>
</dbReference>
<sequence length="302" mass="31595">MTSPRIHLPSVDRLLQQLADTIDRHGRQPVTGCIRAELAAAREGLRHGLPLPDEGALLAAIRRRADETGRANLRPVFNLTGTVLHTNLGRALLAEDAIALMVEAARSPCALEYDLASGGRGDRDDLVSELLAELIAGGDPNIAATIVNNNAAAVLLTLNALAQGKEAVVSRGELVEIGGAFRVPDVMRRAQVKLVEIGTTNRTHDKDYAEAIGPKTALLMKVHTSNYAVVGFTKVVEEKAIADIAHAAGLPFVVDLGSGTLTDFAALGLPAEPTPQQALAAGADIVTFSGDKLLGGPQAGLI</sequence>
<keyword evidence="4 8" id="KW-0663">Pyridoxal phosphate</keyword>
<feature type="non-terminal residue" evidence="10">
    <location>
        <position position="302"/>
    </location>
</feature>
<dbReference type="EC" id="2.9.1.1" evidence="10"/>
<dbReference type="Pfam" id="PF12390">
    <property type="entry name" value="Se-cys_synth_N"/>
    <property type="match status" value="1"/>
</dbReference>
<evidence type="ECO:0000256" key="3">
    <source>
        <dbReference type="ARBA" id="ARBA00022679"/>
    </source>
</evidence>
<accession>A0A930BSZ3</accession>
<dbReference type="Gene3D" id="3.40.640.10">
    <property type="entry name" value="Type I PLP-dependent aspartate aminotransferase-like (Major domain)"/>
    <property type="match status" value="1"/>
</dbReference>
<keyword evidence="2" id="KW-0963">Cytoplasm</keyword>
<evidence type="ECO:0000256" key="8">
    <source>
        <dbReference type="PIRSR" id="PIRSR618319-50"/>
    </source>
</evidence>
<dbReference type="GO" id="GO:0001514">
    <property type="term" value="P:selenocysteine incorporation"/>
    <property type="evidence" value="ECO:0007669"/>
    <property type="project" value="InterPro"/>
</dbReference>
<protein>
    <submittedName>
        <fullName evidence="10">L-seryl-tRNA(Sec) selenium transferase</fullName>
        <ecNumber evidence="10">2.9.1.1</ecNumber>
    </submittedName>
</protein>
<name>A0A930BSZ3_9RHOO</name>
<dbReference type="AlphaFoldDB" id="A0A930BSZ3"/>
<evidence type="ECO:0000256" key="6">
    <source>
        <dbReference type="ARBA" id="ARBA00023266"/>
    </source>
</evidence>
<dbReference type="HAMAP" id="MF_00423">
    <property type="entry name" value="SelA"/>
    <property type="match status" value="1"/>
</dbReference>
<dbReference type="Pfam" id="PF03841">
    <property type="entry name" value="SelA"/>
    <property type="match status" value="1"/>
</dbReference>
<dbReference type="InterPro" id="IPR025862">
    <property type="entry name" value="SelA_trans_N_dom"/>
</dbReference>
<evidence type="ECO:0000256" key="1">
    <source>
        <dbReference type="ARBA" id="ARBA00001933"/>
    </source>
</evidence>